<keyword evidence="2" id="KW-0378">Hydrolase</keyword>
<evidence type="ECO:0000256" key="1">
    <source>
        <dbReference type="SAM" id="Coils"/>
    </source>
</evidence>
<dbReference type="GO" id="GO:0034480">
    <property type="term" value="F:phosphatidylcholine phospholipase C activity"/>
    <property type="evidence" value="ECO:0007669"/>
    <property type="project" value="UniProtKB-EC"/>
</dbReference>
<feature type="coiled-coil region" evidence="1">
    <location>
        <begin position="115"/>
        <end position="149"/>
    </location>
</feature>
<keyword evidence="1" id="KW-0175">Coiled coil</keyword>
<sequence>MTSQAQTVPEILRRIHSLYLQLDELRGRLMKGPRLAQAHQEQIRQAEKNLELTKKAHTEARMASHAKQLEYEQKLADIQRRKGRLLECDDNREYQLLKDQIAADEMAASVLADEAIELMARVEEMAVKVQEAEAAVAAAKETAARWQEEFARQEPIIRSDMAEVEKELKHLITQLDAMLPYEIKDLYQRTLRSKGSDALAPLRGEFCGGCNQHVPINMRSELICGKPIWCRSCGRLLYIADEGR</sequence>
<proteinExistence type="predicted"/>
<evidence type="ECO:0000313" key="3">
    <source>
        <dbReference type="Proteomes" id="UP000215086"/>
    </source>
</evidence>
<dbReference type="RefSeq" id="WP_095414501.1">
    <property type="nucleotide sequence ID" value="NZ_CP018477.1"/>
</dbReference>
<dbReference type="OrthoDB" id="260976at2"/>
<dbReference type="EMBL" id="CP018477">
    <property type="protein sequence ID" value="ASV74068.1"/>
    <property type="molecule type" value="Genomic_DNA"/>
</dbReference>
<keyword evidence="3" id="KW-1185">Reference proteome</keyword>
<gene>
    <name evidence="2" type="ORF">THTE_1466</name>
</gene>
<dbReference type="Gene3D" id="1.10.287.1490">
    <property type="match status" value="1"/>
</dbReference>
<organism evidence="2 3">
    <name type="scientific">Thermogutta terrifontis</name>
    <dbReference type="NCBI Taxonomy" id="1331910"/>
    <lineage>
        <taxon>Bacteria</taxon>
        <taxon>Pseudomonadati</taxon>
        <taxon>Planctomycetota</taxon>
        <taxon>Planctomycetia</taxon>
        <taxon>Pirellulales</taxon>
        <taxon>Thermoguttaceae</taxon>
        <taxon>Thermogutta</taxon>
    </lineage>
</organism>
<reference evidence="2 3" key="1">
    <citation type="journal article" name="Front. Microbiol.">
        <title>Sugar Metabolism of the First Thermophilic Planctomycete Thermogutta terrifontis: Comparative Genomic and Transcriptomic Approaches.</title>
        <authorList>
            <person name="Elcheninov A.G."/>
            <person name="Menzel P."/>
            <person name="Gudbergsdottir S.R."/>
            <person name="Slesarev A.I."/>
            <person name="Kadnikov V.V."/>
            <person name="Krogh A."/>
            <person name="Bonch-Osmolovskaya E.A."/>
            <person name="Peng X."/>
            <person name="Kublanov I.V."/>
        </authorList>
    </citation>
    <scope>NUCLEOTIDE SEQUENCE [LARGE SCALE GENOMIC DNA]</scope>
    <source>
        <strain evidence="2 3">R1</strain>
    </source>
</reference>
<dbReference type="KEGG" id="ttf:THTE_1466"/>
<dbReference type="AlphaFoldDB" id="A0A286RDM7"/>
<dbReference type="Proteomes" id="UP000215086">
    <property type="component" value="Chromosome"/>
</dbReference>
<dbReference type="EC" id="3.1.4.3" evidence="2"/>
<evidence type="ECO:0000313" key="2">
    <source>
        <dbReference type="EMBL" id="ASV74068.1"/>
    </source>
</evidence>
<accession>A0A286RDM7</accession>
<name>A0A286RDM7_9BACT</name>
<protein>
    <submittedName>
        <fullName evidence="2">Putative phospholipase C-beta-2</fullName>
        <ecNumber evidence="2">3.1.4.3</ecNumber>
    </submittedName>
</protein>
<feature type="coiled-coil region" evidence="1">
    <location>
        <begin position="36"/>
        <end position="63"/>
    </location>
</feature>